<dbReference type="Proteomes" id="UP001348817">
    <property type="component" value="Chromosome"/>
</dbReference>
<dbReference type="PANTHER" id="PTHR16222">
    <property type="entry name" value="ADP-RIBOSYLGLYCOHYDROLASE"/>
    <property type="match status" value="1"/>
</dbReference>
<sequence length="286" mass="31254">MEKKNLLIGALTADAFVLGCHWVYDTEAIKTHFGIYDEVSEPIPGSYHKNRHKGEHTHYGDQTVLLAKYIEKHNGFDLDGFRKAWTTYMSGYDGYMDNATNKSLAYFEKGKDYGSHSSDLAGASRIAPILAKYPEGEGVRLSIEQTKLTHNHPKVLASAEFFARMAYAVIAGADLETACAEVLAEMKNDWLNGEFEKVKEALANGDTTAVIDSFGASCDVAGGFAGALYLILRYKSYREAMVANAMAGGDSAARGMLAGMILGLYYGDIPETWIADTKSLKSLRLG</sequence>
<comment type="cofactor">
    <cofactor evidence="3">
        <name>Mg(2+)</name>
        <dbReference type="ChEBI" id="CHEBI:18420"/>
    </cofactor>
    <text evidence="3">Binds 2 magnesium ions per subunit.</text>
</comment>
<name>A0AAU9D503_9BACT</name>
<dbReference type="InterPro" id="IPR050792">
    <property type="entry name" value="ADP-ribosylglycohydrolase"/>
</dbReference>
<dbReference type="InterPro" id="IPR005502">
    <property type="entry name" value="Ribosyl_crysJ1"/>
</dbReference>
<dbReference type="Pfam" id="PF03747">
    <property type="entry name" value="ADP_ribosyl_GH"/>
    <property type="match status" value="1"/>
</dbReference>
<dbReference type="EMBL" id="AP025314">
    <property type="protein sequence ID" value="BDD07886.1"/>
    <property type="molecule type" value="Genomic_DNA"/>
</dbReference>
<feature type="binding site" evidence="3">
    <location>
        <position position="250"/>
    </location>
    <ligand>
        <name>Mg(2+)</name>
        <dbReference type="ChEBI" id="CHEBI:18420"/>
        <label>1</label>
    </ligand>
</feature>
<evidence type="ECO:0000256" key="1">
    <source>
        <dbReference type="ARBA" id="ARBA00010702"/>
    </source>
</evidence>
<evidence type="ECO:0000256" key="3">
    <source>
        <dbReference type="PIRSR" id="PIRSR605502-1"/>
    </source>
</evidence>
<dbReference type="KEGG" id="fax:FUAX_03180"/>
<dbReference type="RefSeq" id="WP_338393184.1">
    <property type="nucleotide sequence ID" value="NZ_AP025314.1"/>
</dbReference>
<protein>
    <submittedName>
        <fullName evidence="4">ADP-ribosylglycohydrolase</fullName>
    </submittedName>
</protein>
<keyword evidence="3" id="KW-0479">Metal-binding</keyword>
<comment type="similarity">
    <text evidence="1">Belongs to the ADP-ribosylglycohydrolase family.</text>
</comment>
<feature type="binding site" evidence="3">
    <location>
        <position position="57"/>
    </location>
    <ligand>
        <name>Mg(2+)</name>
        <dbReference type="ChEBI" id="CHEBI:18420"/>
        <label>1</label>
    </ligand>
</feature>
<dbReference type="Gene3D" id="1.10.4080.10">
    <property type="entry name" value="ADP-ribosylation/Crystallin J1"/>
    <property type="match status" value="1"/>
</dbReference>
<dbReference type="PANTHER" id="PTHR16222:SF24">
    <property type="entry name" value="ADP-RIBOSYLHYDROLASE ARH3"/>
    <property type="match status" value="1"/>
</dbReference>
<keyword evidence="3" id="KW-0460">Magnesium</keyword>
<dbReference type="InterPro" id="IPR036705">
    <property type="entry name" value="Ribosyl_crysJ1_sf"/>
</dbReference>
<reference evidence="4 5" key="1">
    <citation type="submission" date="2021-12" db="EMBL/GenBank/DDBJ databases">
        <title>Genome sequencing of bacteria with rrn-lacking chromosome and rrn-plasmid.</title>
        <authorList>
            <person name="Anda M."/>
            <person name="Iwasaki W."/>
        </authorList>
    </citation>
    <scope>NUCLEOTIDE SEQUENCE [LARGE SCALE GENOMIC DNA]</scope>
    <source>
        <strain evidence="4 5">DSM 100852</strain>
    </source>
</reference>
<accession>A0AAU9D503</accession>
<dbReference type="GO" id="GO:0046872">
    <property type="term" value="F:metal ion binding"/>
    <property type="evidence" value="ECO:0007669"/>
    <property type="project" value="UniProtKB-KW"/>
</dbReference>
<keyword evidence="5" id="KW-1185">Reference proteome</keyword>
<gene>
    <name evidence="4" type="ORF">FUAX_03180</name>
</gene>
<evidence type="ECO:0000313" key="4">
    <source>
        <dbReference type="EMBL" id="BDD07886.1"/>
    </source>
</evidence>
<evidence type="ECO:0000313" key="5">
    <source>
        <dbReference type="Proteomes" id="UP001348817"/>
    </source>
</evidence>
<dbReference type="AlphaFoldDB" id="A0AAU9D503"/>
<organism evidence="4 5">
    <name type="scientific">Fulvitalea axinellae</name>
    <dbReference type="NCBI Taxonomy" id="1182444"/>
    <lineage>
        <taxon>Bacteria</taxon>
        <taxon>Pseudomonadati</taxon>
        <taxon>Bacteroidota</taxon>
        <taxon>Cytophagia</taxon>
        <taxon>Cytophagales</taxon>
        <taxon>Persicobacteraceae</taxon>
        <taxon>Fulvitalea</taxon>
    </lineage>
</organism>
<proteinExistence type="inferred from homology"/>
<keyword evidence="2" id="KW-0378">Hydrolase</keyword>
<evidence type="ECO:0000256" key="2">
    <source>
        <dbReference type="ARBA" id="ARBA00022801"/>
    </source>
</evidence>
<dbReference type="SUPFAM" id="SSF101478">
    <property type="entry name" value="ADP-ribosylglycohydrolase"/>
    <property type="match status" value="1"/>
</dbReference>
<dbReference type="GO" id="GO:0016787">
    <property type="term" value="F:hydrolase activity"/>
    <property type="evidence" value="ECO:0007669"/>
    <property type="project" value="UniProtKB-KW"/>
</dbReference>